<accession>A0A1H2RI40</accession>
<dbReference type="STRING" id="574349.SAMN05443545_101328"/>
<evidence type="ECO:0000313" key="2">
    <source>
        <dbReference type="Proteomes" id="UP000198500"/>
    </source>
</evidence>
<organism evidence="1 2">
    <name type="scientific">Aidingimonas halophila</name>
    <dbReference type="NCBI Taxonomy" id="574349"/>
    <lineage>
        <taxon>Bacteria</taxon>
        <taxon>Pseudomonadati</taxon>
        <taxon>Pseudomonadota</taxon>
        <taxon>Gammaproteobacteria</taxon>
        <taxon>Oceanospirillales</taxon>
        <taxon>Halomonadaceae</taxon>
        <taxon>Aidingimonas</taxon>
    </lineage>
</organism>
<dbReference type="EMBL" id="FNNI01000001">
    <property type="protein sequence ID" value="SDW18985.1"/>
    <property type="molecule type" value="Genomic_DNA"/>
</dbReference>
<name>A0A1H2RI40_9GAMM</name>
<evidence type="ECO:0000313" key="1">
    <source>
        <dbReference type="EMBL" id="SDW18985.1"/>
    </source>
</evidence>
<dbReference type="Proteomes" id="UP000198500">
    <property type="component" value="Unassembled WGS sequence"/>
</dbReference>
<keyword evidence="2" id="KW-1185">Reference proteome</keyword>
<gene>
    <name evidence="1" type="ORF">SAMN05443545_101328</name>
</gene>
<sequence>MAGYNAWRVSYQDSEQAAQAAYEAADQYAAQCKRLLDEVALHRADLEEAAGALMMPLPEPGSDIARLMRVNRILKREVEALTSYQRQESEALRRYANQLNPDHPWRADLLIEADRLDGINAKEMPAHE</sequence>
<reference evidence="1 2" key="1">
    <citation type="submission" date="2016-10" db="EMBL/GenBank/DDBJ databases">
        <authorList>
            <person name="de Groot N.N."/>
        </authorList>
    </citation>
    <scope>NUCLEOTIDE SEQUENCE [LARGE SCALE GENOMIC DNA]</scope>
    <source>
        <strain evidence="1 2">DSM 19219</strain>
    </source>
</reference>
<dbReference type="RefSeq" id="WP_092567743.1">
    <property type="nucleotide sequence ID" value="NZ_BMXH01000001.1"/>
</dbReference>
<dbReference type="AlphaFoldDB" id="A0A1H2RI40"/>
<protein>
    <submittedName>
        <fullName evidence="1">Uncharacterized protein</fullName>
    </submittedName>
</protein>
<proteinExistence type="predicted"/>